<sequence>RQQPRSARDMLRPATPRPVARREPSACSHVKFNFRHARICQRGARDEAKKYARSKLCQFVCEAKLTRSDLRPRPRPADGNTDLLRD</sequence>
<dbReference type="EMBL" id="JAHIBW010000010">
    <property type="protein sequence ID" value="KAG7307133.1"/>
    <property type="molecule type" value="Genomic_DNA"/>
</dbReference>
<feature type="compositionally biased region" description="Basic and acidic residues" evidence="1">
    <location>
        <begin position="1"/>
        <end position="11"/>
    </location>
</feature>
<comment type="caution">
    <text evidence="2">The sequence shown here is derived from an EMBL/GenBank/DDBJ whole genome shotgun (WGS) entry which is preliminary data.</text>
</comment>
<organism evidence="2 3">
    <name type="scientific">Plutella xylostella</name>
    <name type="common">Diamondback moth</name>
    <name type="synonym">Plutella maculipennis</name>
    <dbReference type="NCBI Taxonomy" id="51655"/>
    <lineage>
        <taxon>Eukaryota</taxon>
        <taxon>Metazoa</taxon>
        <taxon>Ecdysozoa</taxon>
        <taxon>Arthropoda</taxon>
        <taxon>Hexapoda</taxon>
        <taxon>Insecta</taxon>
        <taxon>Pterygota</taxon>
        <taxon>Neoptera</taxon>
        <taxon>Endopterygota</taxon>
        <taxon>Lepidoptera</taxon>
        <taxon>Glossata</taxon>
        <taxon>Ditrysia</taxon>
        <taxon>Yponomeutoidea</taxon>
        <taxon>Plutellidae</taxon>
        <taxon>Plutella</taxon>
    </lineage>
</organism>
<evidence type="ECO:0000313" key="2">
    <source>
        <dbReference type="EMBL" id="KAG7307133.1"/>
    </source>
</evidence>
<feature type="region of interest" description="Disordered" evidence="1">
    <location>
        <begin position="1"/>
        <end position="24"/>
    </location>
</feature>
<keyword evidence="3" id="KW-1185">Reference proteome</keyword>
<accession>A0ABQ7QQ07</accession>
<reference evidence="2 3" key="1">
    <citation type="submission" date="2021-06" db="EMBL/GenBank/DDBJ databases">
        <title>A haploid diamondback moth (Plutella xylostella L.) genome assembly resolves 31 chromosomes and identifies a diamide resistance mutation.</title>
        <authorList>
            <person name="Ward C.M."/>
            <person name="Perry K.D."/>
            <person name="Baker G."/>
            <person name="Powis K."/>
            <person name="Heckel D.G."/>
            <person name="Baxter S.W."/>
        </authorList>
    </citation>
    <scope>NUCLEOTIDE SEQUENCE [LARGE SCALE GENOMIC DNA]</scope>
    <source>
        <strain evidence="2 3">LV</strain>
        <tissue evidence="2">Single pupa</tissue>
    </source>
</reference>
<evidence type="ECO:0000313" key="3">
    <source>
        <dbReference type="Proteomes" id="UP000823941"/>
    </source>
</evidence>
<dbReference type="Proteomes" id="UP000823941">
    <property type="component" value="Chromosome 10"/>
</dbReference>
<feature type="non-terminal residue" evidence="2">
    <location>
        <position position="1"/>
    </location>
</feature>
<protein>
    <submittedName>
        <fullName evidence="2">Uncharacterized protein</fullName>
    </submittedName>
</protein>
<gene>
    <name evidence="2" type="ORF">JYU34_007275</name>
</gene>
<evidence type="ECO:0000256" key="1">
    <source>
        <dbReference type="SAM" id="MobiDB-lite"/>
    </source>
</evidence>
<proteinExistence type="predicted"/>
<name>A0ABQ7QQ07_PLUXY</name>